<dbReference type="AlphaFoldDB" id="A0A6J7H3Z3"/>
<gene>
    <name evidence="2" type="ORF">UFOPK3564_01425</name>
</gene>
<evidence type="ECO:0000313" key="2">
    <source>
        <dbReference type="EMBL" id="CAB4913686.1"/>
    </source>
</evidence>
<proteinExistence type="predicted"/>
<sequence>MRPIAETPTRPANYALISAVYGSGLAAVSALARRRGRVPTGRDLLPLGLATFTFTRVLSEQKVEEWLRRPFVEEPADGPRHPRGRGLRYAVGELLSCTRCTGSWVGLGLVGLHVASPGTARVAASVGTVGAINDTALAGFAFLSGEANAAGELGTIRRRQAEAVGAQRAA</sequence>
<protein>
    <submittedName>
        <fullName evidence="2">Unannotated protein</fullName>
    </submittedName>
</protein>
<keyword evidence="1" id="KW-0812">Transmembrane</keyword>
<feature type="transmembrane region" description="Helical" evidence="1">
    <location>
        <begin position="12"/>
        <end position="32"/>
    </location>
</feature>
<dbReference type="EMBL" id="CAFBMK010000070">
    <property type="protein sequence ID" value="CAB4913686.1"/>
    <property type="molecule type" value="Genomic_DNA"/>
</dbReference>
<keyword evidence="1" id="KW-1133">Transmembrane helix</keyword>
<dbReference type="InterPro" id="IPR010773">
    <property type="entry name" value="Mycophage_PG1_Gp7"/>
</dbReference>
<accession>A0A6J7H3Z3</accession>
<reference evidence="2" key="1">
    <citation type="submission" date="2020-05" db="EMBL/GenBank/DDBJ databases">
        <authorList>
            <person name="Chiriac C."/>
            <person name="Salcher M."/>
            <person name="Ghai R."/>
            <person name="Kavagutti S V."/>
        </authorList>
    </citation>
    <scope>NUCLEOTIDE SEQUENCE</scope>
</reference>
<evidence type="ECO:0000256" key="1">
    <source>
        <dbReference type="SAM" id="Phobius"/>
    </source>
</evidence>
<name>A0A6J7H3Z3_9ZZZZ</name>
<dbReference type="Pfam" id="PF07098">
    <property type="entry name" value="DUF1360"/>
    <property type="match status" value="1"/>
</dbReference>
<organism evidence="2">
    <name type="scientific">freshwater metagenome</name>
    <dbReference type="NCBI Taxonomy" id="449393"/>
    <lineage>
        <taxon>unclassified sequences</taxon>
        <taxon>metagenomes</taxon>
        <taxon>ecological metagenomes</taxon>
    </lineage>
</organism>
<keyword evidence="1" id="KW-0472">Membrane</keyword>